<proteinExistence type="inferred from homology"/>
<evidence type="ECO:0000256" key="3">
    <source>
        <dbReference type="ARBA" id="ARBA00022730"/>
    </source>
</evidence>
<gene>
    <name evidence="8 10" type="primary">rpsT</name>
    <name evidence="10" type="ORF">ACFSNB_10720</name>
</gene>
<keyword evidence="3 8" id="KW-0699">rRNA-binding</keyword>
<dbReference type="Gene3D" id="1.20.58.110">
    <property type="entry name" value="Ribosomal protein S20"/>
    <property type="match status" value="1"/>
</dbReference>
<evidence type="ECO:0000256" key="1">
    <source>
        <dbReference type="ARBA" id="ARBA00003134"/>
    </source>
</evidence>
<keyword evidence="4 8" id="KW-0694">RNA-binding</keyword>
<evidence type="ECO:0000313" key="10">
    <source>
        <dbReference type="EMBL" id="MFD2234276.1"/>
    </source>
</evidence>
<evidence type="ECO:0000256" key="5">
    <source>
        <dbReference type="ARBA" id="ARBA00022980"/>
    </source>
</evidence>
<dbReference type="HAMAP" id="MF_00500">
    <property type="entry name" value="Ribosomal_bS20"/>
    <property type="match status" value="1"/>
</dbReference>
<accession>A0ABW5CDG2</accession>
<organism evidence="10 11">
    <name type="scientific">Phaeospirillum tilakii</name>
    <dbReference type="NCBI Taxonomy" id="741673"/>
    <lineage>
        <taxon>Bacteria</taxon>
        <taxon>Pseudomonadati</taxon>
        <taxon>Pseudomonadota</taxon>
        <taxon>Alphaproteobacteria</taxon>
        <taxon>Rhodospirillales</taxon>
        <taxon>Rhodospirillaceae</taxon>
        <taxon>Phaeospirillum</taxon>
    </lineage>
</organism>
<dbReference type="Proteomes" id="UP001597296">
    <property type="component" value="Unassembled WGS sequence"/>
</dbReference>
<feature type="compositionally biased region" description="Basic residues" evidence="9">
    <location>
        <begin position="1"/>
        <end position="11"/>
    </location>
</feature>
<feature type="compositionally biased region" description="Basic and acidic residues" evidence="9">
    <location>
        <begin position="12"/>
        <end position="22"/>
    </location>
</feature>
<dbReference type="PANTHER" id="PTHR33398:SF1">
    <property type="entry name" value="SMALL RIBOSOMAL SUBUNIT PROTEIN BS20C"/>
    <property type="match status" value="1"/>
</dbReference>
<evidence type="ECO:0000256" key="7">
    <source>
        <dbReference type="ARBA" id="ARBA00035136"/>
    </source>
</evidence>
<reference evidence="11" key="1">
    <citation type="journal article" date="2019" name="Int. J. Syst. Evol. Microbiol.">
        <title>The Global Catalogue of Microorganisms (GCM) 10K type strain sequencing project: providing services to taxonomists for standard genome sequencing and annotation.</title>
        <authorList>
            <consortium name="The Broad Institute Genomics Platform"/>
            <consortium name="The Broad Institute Genome Sequencing Center for Infectious Disease"/>
            <person name="Wu L."/>
            <person name="Ma J."/>
        </authorList>
    </citation>
    <scope>NUCLEOTIDE SEQUENCE [LARGE SCALE GENOMIC DNA]</scope>
    <source>
        <strain evidence="11">KCTC 15012</strain>
    </source>
</reference>
<dbReference type="SUPFAM" id="SSF46992">
    <property type="entry name" value="Ribosomal protein S20"/>
    <property type="match status" value="1"/>
</dbReference>
<dbReference type="Pfam" id="PF01649">
    <property type="entry name" value="Ribosomal_S20p"/>
    <property type="match status" value="1"/>
</dbReference>
<evidence type="ECO:0000256" key="4">
    <source>
        <dbReference type="ARBA" id="ARBA00022884"/>
    </source>
</evidence>
<evidence type="ECO:0000313" key="11">
    <source>
        <dbReference type="Proteomes" id="UP001597296"/>
    </source>
</evidence>
<dbReference type="EMBL" id="JBHUIY010000019">
    <property type="protein sequence ID" value="MFD2234276.1"/>
    <property type="molecule type" value="Genomic_DNA"/>
</dbReference>
<protein>
    <recommendedName>
        <fullName evidence="7 8">Small ribosomal subunit protein bS20</fullName>
    </recommendedName>
</protein>
<dbReference type="InterPro" id="IPR002583">
    <property type="entry name" value="Ribosomal_bS20"/>
</dbReference>
<name>A0ABW5CDG2_9PROT</name>
<evidence type="ECO:0000256" key="9">
    <source>
        <dbReference type="SAM" id="MobiDB-lite"/>
    </source>
</evidence>
<dbReference type="InterPro" id="IPR036510">
    <property type="entry name" value="Ribosomal_bS20_sf"/>
</dbReference>
<keyword evidence="6 8" id="KW-0687">Ribonucleoprotein</keyword>
<evidence type="ECO:0000256" key="2">
    <source>
        <dbReference type="ARBA" id="ARBA00007634"/>
    </source>
</evidence>
<dbReference type="RefSeq" id="WP_377316333.1">
    <property type="nucleotide sequence ID" value="NZ_JBHUIY010000019.1"/>
</dbReference>
<keyword evidence="11" id="KW-1185">Reference proteome</keyword>
<sequence>MAHHSSAKKRIRQTEARTEVNRARVSRIRSFVKKVELAISSGNADAAKAALGDAEPQLMKGVQAGVLHKNTASRKVARLAARVRDMKPLA</sequence>
<evidence type="ECO:0000256" key="6">
    <source>
        <dbReference type="ARBA" id="ARBA00023274"/>
    </source>
</evidence>
<dbReference type="GO" id="GO:0005840">
    <property type="term" value="C:ribosome"/>
    <property type="evidence" value="ECO:0007669"/>
    <property type="project" value="UniProtKB-KW"/>
</dbReference>
<dbReference type="NCBIfam" id="TIGR00029">
    <property type="entry name" value="S20"/>
    <property type="match status" value="1"/>
</dbReference>
<evidence type="ECO:0000256" key="8">
    <source>
        <dbReference type="HAMAP-Rule" id="MF_00500"/>
    </source>
</evidence>
<comment type="caution">
    <text evidence="10">The sequence shown here is derived from an EMBL/GenBank/DDBJ whole genome shotgun (WGS) entry which is preliminary data.</text>
</comment>
<keyword evidence="5 8" id="KW-0689">Ribosomal protein</keyword>
<feature type="region of interest" description="Disordered" evidence="9">
    <location>
        <begin position="1"/>
        <end position="22"/>
    </location>
</feature>
<comment type="function">
    <text evidence="1 8">Binds directly to 16S ribosomal RNA.</text>
</comment>
<comment type="similarity">
    <text evidence="2 8">Belongs to the bacterial ribosomal protein bS20 family.</text>
</comment>
<dbReference type="PANTHER" id="PTHR33398">
    <property type="entry name" value="30S RIBOSOMAL PROTEIN S20"/>
    <property type="match status" value="1"/>
</dbReference>